<dbReference type="Proteomes" id="UP000593567">
    <property type="component" value="Unassembled WGS sequence"/>
</dbReference>
<comment type="similarity">
    <text evidence="2">Belongs to the CD225/Dispanin family.</text>
</comment>
<protein>
    <submittedName>
        <fullName evidence="7">Uncharacterized protein</fullName>
    </submittedName>
</protein>
<dbReference type="EMBL" id="VXIV02001797">
    <property type="protein sequence ID" value="KAF6029672.1"/>
    <property type="molecule type" value="Genomic_DNA"/>
</dbReference>
<accession>A0A7J7JTG7</accession>
<evidence type="ECO:0000313" key="8">
    <source>
        <dbReference type="Proteomes" id="UP000593567"/>
    </source>
</evidence>
<feature type="transmembrane region" description="Helical" evidence="6">
    <location>
        <begin position="64"/>
        <end position="89"/>
    </location>
</feature>
<gene>
    <name evidence="7" type="ORF">EB796_012003</name>
</gene>
<name>A0A7J7JTG7_BUGNE</name>
<evidence type="ECO:0000256" key="6">
    <source>
        <dbReference type="SAM" id="Phobius"/>
    </source>
</evidence>
<keyword evidence="8" id="KW-1185">Reference proteome</keyword>
<evidence type="ECO:0000256" key="2">
    <source>
        <dbReference type="ARBA" id="ARBA00006843"/>
    </source>
</evidence>
<keyword evidence="4 6" id="KW-1133">Transmembrane helix</keyword>
<proteinExistence type="inferred from homology"/>
<comment type="caution">
    <text evidence="7">The sequence shown here is derived from an EMBL/GenBank/DDBJ whole genome shotgun (WGS) entry which is preliminary data.</text>
</comment>
<dbReference type="AlphaFoldDB" id="A0A7J7JTG7"/>
<dbReference type="GO" id="GO:0016020">
    <property type="term" value="C:membrane"/>
    <property type="evidence" value="ECO:0007669"/>
    <property type="project" value="UniProtKB-SubCell"/>
</dbReference>
<feature type="transmembrane region" description="Helical" evidence="6">
    <location>
        <begin position="16"/>
        <end position="40"/>
    </location>
</feature>
<organism evidence="7 8">
    <name type="scientific">Bugula neritina</name>
    <name type="common">Brown bryozoan</name>
    <name type="synonym">Sertularia neritina</name>
    <dbReference type="NCBI Taxonomy" id="10212"/>
    <lineage>
        <taxon>Eukaryota</taxon>
        <taxon>Metazoa</taxon>
        <taxon>Spiralia</taxon>
        <taxon>Lophotrochozoa</taxon>
        <taxon>Bryozoa</taxon>
        <taxon>Gymnolaemata</taxon>
        <taxon>Cheilostomatida</taxon>
        <taxon>Flustrina</taxon>
        <taxon>Buguloidea</taxon>
        <taxon>Bugulidae</taxon>
        <taxon>Bugula</taxon>
    </lineage>
</organism>
<dbReference type="InterPro" id="IPR007593">
    <property type="entry name" value="CD225/Dispanin_fam"/>
</dbReference>
<comment type="subcellular location">
    <subcellularLocation>
        <location evidence="1">Membrane</location>
    </subcellularLocation>
</comment>
<sequence length="142" mass="16040">MPRLNKTVYAKRQTNLAWAICATLMCICFPIGLVAVFVALKSKRAWRDNRPETAGDMGDMAKTIALVAILFSVVIIIIFIALLVSGYFYQFLKFVGVMDDKTMQKLIIAQGEQPKPTTTADEFYYYYENVPVTDTPPEVKDQ</sequence>
<dbReference type="Pfam" id="PF04505">
    <property type="entry name" value="CD225"/>
    <property type="match status" value="1"/>
</dbReference>
<evidence type="ECO:0000256" key="5">
    <source>
        <dbReference type="ARBA" id="ARBA00023136"/>
    </source>
</evidence>
<evidence type="ECO:0000313" key="7">
    <source>
        <dbReference type="EMBL" id="KAF6029672.1"/>
    </source>
</evidence>
<evidence type="ECO:0000256" key="4">
    <source>
        <dbReference type="ARBA" id="ARBA00022989"/>
    </source>
</evidence>
<keyword evidence="3 6" id="KW-0812">Transmembrane</keyword>
<keyword evidence="5 6" id="KW-0472">Membrane</keyword>
<evidence type="ECO:0000256" key="1">
    <source>
        <dbReference type="ARBA" id="ARBA00004370"/>
    </source>
</evidence>
<reference evidence="7" key="1">
    <citation type="submission" date="2020-06" db="EMBL/GenBank/DDBJ databases">
        <title>Draft genome of Bugula neritina, a colonial animal packing powerful symbionts and potential medicines.</title>
        <authorList>
            <person name="Rayko M."/>
        </authorList>
    </citation>
    <scope>NUCLEOTIDE SEQUENCE [LARGE SCALE GENOMIC DNA]</scope>
    <source>
        <strain evidence="7">Kwan_BN1</strain>
    </source>
</reference>
<evidence type="ECO:0000256" key="3">
    <source>
        <dbReference type="ARBA" id="ARBA00022692"/>
    </source>
</evidence>